<comment type="caution">
    <text evidence="4">The sequence shown here is derived from an EMBL/GenBank/DDBJ whole genome shotgun (WGS) entry which is preliminary data.</text>
</comment>
<evidence type="ECO:0000313" key="5">
    <source>
        <dbReference type="Proteomes" id="UP000324748"/>
    </source>
</evidence>
<evidence type="ECO:0000313" key="6">
    <source>
        <dbReference type="Proteomes" id="UP000325313"/>
    </source>
</evidence>
<evidence type="ECO:0000313" key="3">
    <source>
        <dbReference type="EMBL" id="KAA1063974.1"/>
    </source>
</evidence>
<gene>
    <name evidence="4" type="ORF">PGT21_008723</name>
    <name evidence="3" type="ORF">PGTUg99_012060</name>
</gene>
<reference evidence="5 6" key="1">
    <citation type="submission" date="2019-05" db="EMBL/GenBank/DDBJ databases">
        <title>Emergence of the Ug99 lineage of the wheat stem rust pathogen through somatic hybridization.</title>
        <authorList>
            <person name="Li F."/>
            <person name="Upadhyaya N.M."/>
            <person name="Sperschneider J."/>
            <person name="Matny O."/>
            <person name="Nguyen-Phuc H."/>
            <person name="Mago R."/>
            <person name="Raley C."/>
            <person name="Miller M.E."/>
            <person name="Silverstein K.A.T."/>
            <person name="Henningsen E."/>
            <person name="Hirsch C.D."/>
            <person name="Visser B."/>
            <person name="Pretorius Z.A."/>
            <person name="Steffenson B.J."/>
            <person name="Schwessinger B."/>
            <person name="Dodds P.N."/>
            <person name="Figueroa M."/>
        </authorList>
    </citation>
    <scope>NUCLEOTIDE SEQUENCE [LARGE SCALE GENOMIC DNA]</scope>
    <source>
        <strain evidence="4">21-0</strain>
        <strain evidence="3 6">Ug99</strain>
    </source>
</reference>
<feature type="region of interest" description="Disordered" evidence="1">
    <location>
        <begin position="86"/>
        <end position="140"/>
    </location>
</feature>
<dbReference type="Proteomes" id="UP000325313">
    <property type="component" value="Unassembled WGS sequence"/>
</dbReference>
<dbReference type="Proteomes" id="UP000324748">
    <property type="component" value="Unassembled WGS sequence"/>
</dbReference>
<sequence>MYIYGSHFVQNLYFLILLAGQAFIPTMLQTSTEGEEIVFKTVDLNELPPDEPPIPCPICSASPTPSLDAPAENSITQGYAIGLHSATTPPELFPLNGRSTVSRKRTSFESADTDVEPRTKSDPIESEGKRSIVPVEYPPNWPVEDHESTQGGDTANEIHLRQIGKQPIQSYKNAPTDQDPKGFLQLEETERKRVLFNVRDWSFVVHESNMELTKDHYHKVESDGFNPDMLFKVLEKLKSKLKTKKKLKPHQNIDAYFWIPREYATEFLEAYRNRRSIIPYPSGFEYPTRMSRVYRTILKLSDEKLQLESYPIFSEGIVTHMSSRLEEIFENVPHSAFEQKRPIQGRIEVIEKLTKSTTFLNLIYLSFLNEHKNGQLTRGYVADFLDFLKDLWRDIISGKNDKLIRQNPFAEKLHDVFHFKTPWGPVNRPSISLRIAWEMIQYWARENHRFFPDCADNLSELVSKIIFFSNYNIIIHETDDEVNEEAEEKPWLTL</sequence>
<proteinExistence type="predicted"/>
<evidence type="ECO:0000313" key="4">
    <source>
        <dbReference type="EMBL" id="KAA1065737.1"/>
    </source>
</evidence>
<accession>A0A5B0LLG4</accession>
<evidence type="ECO:0000256" key="2">
    <source>
        <dbReference type="SAM" id="SignalP"/>
    </source>
</evidence>
<dbReference type="EMBL" id="VSWC01000196">
    <property type="protein sequence ID" value="KAA1065737.1"/>
    <property type="molecule type" value="Genomic_DNA"/>
</dbReference>
<dbReference type="EMBL" id="VDEP01000518">
    <property type="protein sequence ID" value="KAA1063974.1"/>
    <property type="molecule type" value="Genomic_DNA"/>
</dbReference>
<keyword evidence="2" id="KW-0732">Signal</keyword>
<dbReference type="AlphaFoldDB" id="A0A5B0LLG4"/>
<protein>
    <submittedName>
        <fullName evidence="4">Uncharacterized protein</fullName>
    </submittedName>
</protein>
<feature type="compositionally biased region" description="Basic and acidic residues" evidence="1">
    <location>
        <begin position="115"/>
        <end position="130"/>
    </location>
</feature>
<keyword evidence="5" id="KW-1185">Reference proteome</keyword>
<name>A0A5B0LLG4_PUCGR</name>
<feature type="signal peptide" evidence="2">
    <location>
        <begin position="1"/>
        <end position="34"/>
    </location>
</feature>
<feature type="chain" id="PRO_5033473313" evidence="2">
    <location>
        <begin position="35"/>
        <end position="494"/>
    </location>
</feature>
<evidence type="ECO:0000256" key="1">
    <source>
        <dbReference type="SAM" id="MobiDB-lite"/>
    </source>
</evidence>
<organism evidence="4 5">
    <name type="scientific">Puccinia graminis f. sp. tritici</name>
    <dbReference type="NCBI Taxonomy" id="56615"/>
    <lineage>
        <taxon>Eukaryota</taxon>
        <taxon>Fungi</taxon>
        <taxon>Dikarya</taxon>
        <taxon>Basidiomycota</taxon>
        <taxon>Pucciniomycotina</taxon>
        <taxon>Pucciniomycetes</taxon>
        <taxon>Pucciniales</taxon>
        <taxon>Pucciniaceae</taxon>
        <taxon>Puccinia</taxon>
    </lineage>
</organism>